<accession>A0A183IFE5</accession>
<feature type="region of interest" description="Disordered" evidence="1">
    <location>
        <begin position="66"/>
        <end position="120"/>
    </location>
</feature>
<feature type="compositionally biased region" description="Pro residues" evidence="1">
    <location>
        <begin position="73"/>
        <end position="83"/>
    </location>
</feature>
<evidence type="ECO:0000313" key="2">
    <source>
        <dbReference type="EMBL" id="VDO97311.1"/>
    </source>
</evidence>
<proteinExistence type="predicted"/>
<feature type="compositionally biased region" description="Polar residues" evidence="1">
    <location>
        <begin position="92"/>
        <end position="104"/>
    </location>
</feature>
<dbReference type="WBParaSite" id="SBAD_0000245001-mRNA-1">
    <property type="protein sequence ID" value="SBAD_0000245001-mRNA-1"/>
    <property type="gene ID" value="SBAD_0000245001"/>
</dbReference>
<protein>
    <submittedName>
        <fullName evidence="2 4">Uncharacterized protein</fullName>
    </submittedName>
</protein>
<gene>
    <name evidence="2" type="ORF">SBAD_LOCUS2339</name>
</gene>
<reference evidence="2 3" key="2">
    <citation type="submission" date="2018-11" db="EMBL/GenBank/DDBJ databases">
        <authorList>
            <consortium name="Pathogen Informatics"/>
        </authorList>
    </citation>
    <scope>NUCLEOTIDE SEQUENCE [LARGE SCALE GENOMIC DNA]</scope>
</reference>
<reference evidence="4" key="1">
    <citation type="submission" date="2016-06" db="UniProtKB">
        <authorList>
            <consortium name="WormBaseParasite"/>
        </authorList>
    </citation>
    <scope>IDENTIFICATION</scope>
</reference>
<name>A0A183IFE5_9BILA</name>
<sequence>MEFVCVRCSSLCSSSGRLSRECNESKYDSAFGASNNRELVTTGQIDRRPASRQPCPAFGRISDCRVTQLQSRPRPPLPPPKPPSLVKEFPQCPSSATGHDTVSSVFDAESSIAPRLRSPP</sequence>
<dbReference type="Proteomes" id="UP000270296">
    <property type="component" value="Unassembled WGS sequence"/>
</dbReference>
<evidence type="ECO:0000313" key="4">
    <source>
        <dbReference type="WBParaSite" id="SBAD_0000245001-mRNA-1"/>
    </source>
</evidence>
<keyword evidence="3" id="KW-1185">Reference proteome</keyword>
<dbReference type="AlphaFoldDB" id="A0A183IFE5"/>
<dbReference type="EMBL" id="UZAM01007181">
    <property type="protein sequence ID" value="VDO97311.1"/>
    <property type="molecule type" value="Genomic_DNA"/>
</dbReference>
<organism evidence="4">
    <name type="scientific">Soboliphyme baturini</name>
    <dbReference type="NCBI Taxonomy" id="241478"/>
    <lineage>
        <taxon>Eukaryota</taxon>
        <taxon>Metazoa</taxon>
        <taxon>Ecdysozoa</taxon>
        <taxon>Nematoda</taxon>
        <taxon>Enoplea</taxon>
        <taxon>Dorylaimia</taxon>
        <taxon>Dioctophymatida</taxon>
        <taxon>Dioctophymatoidea</taxon>
        <taxon>Soboliphymatidae</taxon>
        <taxon>Soboliphyme</taxon>
    </lineage>
</organism>
<evidence type="ECO:0000313" key="3">
    <source>
        <dbReference type="Proteomes" id="UP000270296"/>
    </source>
</evidence>
<evidence type="ECO:0000256" key="1">
    <source>
        <dbReference type="SAM" id="MobiDB-lite"/>
    </source>
</evidence>